<reference evidence="14" key="1">
    <citation type="submission" date="2016-11" db="EMBL/GenBank/DDBJ databases">
        <authorList>
            <person name="Varghese N."/>
            <person name="Submissions S."/>
        </authorList>
    </citation>
    <scope>NUCLEOTIDE SEQUENCE [LARGE SCALE GENOMIC DNA]</scope>
    <source>
        <strain evidence="14">DSM 22212</strain>
    </source>
</reference>
<keyword evidence="3 9" id="KW-0812">Transmembrane</keyword>
<feature type="domain" description="CobQ/CobB/MinD/ParA nucleotide binding" evidence="10">
    <location>
        <begin position="591"/>
        <end position="763"/>
    </location>
</feature>
<evidence type="ECO:0000256" key="5">
    <source>
        <dbReference type="ARBA" id="ARBA00022840"/>
    </source>
</evidence>
<dbReference type="Proteomes" id="UP000185812">
    <property type="component" value="Unassembled WGS sequence"/>
</dbReference>
<keyword evidence="4" id="KW-0547">Nucleotide-binding</keyword>
<evidence type="ECO:0000259" key="11">
    <source>
        <dbReference type="Pfam" id="PF02706"/>
    </source>
</evidence>
<dbReference type="PANTHER" id="PTHR32309">
    <property type="entry name" value="TYROSINE-PROTEIN KINASE"/>
    <property type="match status" value="1"/>
</dbReference>
<comment type="subcellular location">
    <subcellularLocation>
        <location evidence="1">Cell membrane</location>
        <topology evidence="1">Multi-pass membrane protein</topology>
    </subcellularLocation>
</comment>
<dbReference type="InterPro" id="IPR003856">
    <property type="entry name" value="LPS_length_determ_N"/>
</dbReference>
<dbReference type="SUPFAM" id="SSF52540">
    <property type="entry name" value="P-loop containing nucleoside triphosphate hydrolases"/>
    <property type="match status" value="1"/>
</dbReference>
<dbReference type="STRING" id="633813.SAMN04488087_2607"/>
<feature type="transmembrane region" description="Helical" evidence="9">
    <location>
        <begin position="47"/>
        <end position="65"/>
    </location>
</feature>
<proteinExistence type="predicted"/>
<dbReference type="InterPro" id="IPR032807">
    <property type="entry name" value="GNVR"/>
</dbReference>
<dbReference type="Gene3D" id="3.40.50.300">
    <property type="entry name" value="P-loop containing nucleotide triphosphate hydrolases"/>
    <property type="match status" value="1"/>
</dbReference>
<keyword evidence="14" id="KW-1185">Reference proteome</keyword>
<dbReference type="AlphaFoldDB" id="A0A1M6XHU0"/>
<evidence type="ECO:0000256" key="1">
    <source>
        <dbReference type="ARBA" id="ARBA00004651"/>
    </source>
</evidence>
<gene>
    <name evidence="13" type="ORF">SAMN04488087_2607</name>
</gene>
<dbReference type="GO" id="GO:0005524">
    <property type="term" value="F:ATP binding"/>
    <property type="evidence" value="ECO:0007669"/>
    <property type="project" value="UniProtKB-KW"/>
</dbReference>
<evidence type="ECO:0000313" key="13">
    <source>
        <dbReference type="EMBL" id="SHL05506.1"/>
    </source>
</evidence>
<dbReference type="InterPro" id="IPR027417">
    <property type="entry name" value="P-loop_NTPase"/>
</dbReference>
<organism evidence="13 14">
    <name type="scientific">Rhodothermus profundi</name>
    <dbReference type="NCBI Taxonomy" id="633813"/>
    <lineage>
        <taxon>Bacteria</taxon>
        <taxon>Pseudomonadati</taxon>
        <taxon>Rhodothermota</taxon>
        <taxon>Rhodothermia</taxon>
        <taxon>Rhodothermales</taxon>
        <taxon>Rhodothermaceae</taxon>
        <taxon>Rhodothermus</taxon>
    </lineage>
</organism>
<keyword evidence="5" id="KW-0067">ATP-binding</keyword>
<dbReference type="Pfam" id="PF01656">
    <property type="entry name" value="CbiA"/>
    <property type="match status" value="1"/>
</dbReference>
<evidence type="ECO:0000256" key="6">
    <source>
        <dbReference type="ARBA" id="ARBA00022989"/>
    </source>
</evidence>
<dbReference type="InterPro" id="IPR005702">
    <property type="entry name" value="Wzc-like_C"/>
</dbReference>
<name>A0A1M6XHU0_9BACT</name>
<evidence type="ECO:0000256" key="8">
    <source>
        <dbReference type="SAM" id="Coils"/>
    </source>
</evidence>
<dbReference type="InterPro" id="IPR002586">
    <property type="entry name" value="CobQ/CobB/MinD/ParA_Nub-bd_dom"/>
</dbReference>
<evidence type="ECO:0000256" key="3">
    <source>
        <dbReference type="ARBA" id="ARBA00022692"/>
    </source>
</evidence>
<dbReference type="GO" id="GO:0005886">
    <property type="term" value="C:plasma membrane"/>
    <property type="evidence" value="ECO:0007669"/>
    <property type="project" value="UniProtKB-SubCell"/>
</dbReference>
<evidence type="ECO:0000256" key="9">
    <source>
        <dbReference type="SAM" id="Phobius"/>
    </source>
</evidence>
<evidence type="ECO:0000256" key="4">
    <source>
        <dbReference type="ARBA" id="ARBA00022741"/>
    </source>
</evidence>
<evidence type="ECO:0000256" key="2">
    <source>
        <dbReference type="ARBA" id="ARBA00022475"/>
    </source>
</evidence>
<keyword evidence="2" id="KW-1003">Cell membrane</keyword>
<keyword evidence="7 9" id="KW-0472">Membrane</keyword>
<dbReference type="EMBL" id="FRAU01000011">
    <property type="protein sequence ID" value="SHL05506.1"/>
    <property type="molecule type" value="Genomic_DNA"/>
</dbReference>
<evidence type="ECO:0000259" key="10">
    <source>
        <dbReference type="Pfam" id="PF01656"/>
    </source>
</evidence>
<dbReference type="CDD" id="cd05387">
    <property type="entry name" value="BY-kinase"/>
    <property type="match status" value="1"/>
</dbReference>
<feature type="domain" description="Tyrosine-protein kinase G-rich" evidence="12">
    <location>
        <begin position="425"/>
        <end position="505"/>
    </location>
</feature>
<dbReference type="Pfam" id="PF02706">
    <property type="entry name" value="Wzz"/>
    <property type="match status" value="1"/>
</dbReference>
<dbReference type="NCBIfam" id="TIGR01007">
    <property type="entry name" value="eps_fam"/>
    <property type="match status" value="1"/>
</dbReference>
<dbReference type="Pfam" id="PF13807">
    <property type="entry name" value="GNVR"/>
    <property type="match status" value="1"/>
</dbReference>
<sequence length="790" mass="88925">MAHYRHHSLIVARGGQRGGLPPASSETRDEGRINFAEIWHTIRRGKWIILLTTLVVAGVIGAYTYTLPPVYESSAIVFVDTRGSGNAPVSVAAFTPIERRALSNELGILKNSAELATRVAKAIVATAETAGAKERFPILAPTEDGREPSIREIAFRLRERVRFRPLSDQDMIVITAESTTPEEAAVIANRYAEEYEKYSRERSRESLAAAREFVEKQVEQRRQELEALERQWEAFARSRQVVRLGPQGERLVAEVAQLEAQRDAARFQLEQEKSALQFIEQELQKLEPGLVNELVKSRQVATLEAQIDALSKKIAELKVQAEQYYVFNPKLRGNEEKLGDQQLVEIVRQIDHFEKQREALQAQLVQEMLGRSGQTPATEPLSYVEQLRARRIEKQLAIQELERQIEAFNQELAKYEDQLARLPRQQIELEQLERRRAMAEQWYTTFVQELQRIMIAEQSELGYVKIVSSAFVPTVPVRPNRAQNIVLGILIGLGLGLGLAFLKQAMHTQLDDPEQVREHGYTLLGVVPAMEPYIRKHFRGRKVVEVDNRPRSTTLITLLDPWSPIAENFRLIRTNLQHTQANKGRATTWLVTSPEMGDGKTVVAANLAVASAHGGQRTLLIDADLRRPRAHELLGLADQPGLAELLLGKMRPDPESWATDIPNLYFLPAGVVDQPPPELLGSPRMAQLVEFLRKHFDVIVLDSPPVLAVTDSVLLAQLAEATLMVVSAGRTDIKALDIARQTLESVNVSIAGVVFNRYRADKRKGYAYGYGYGRRYHKSYGYYAREAATG</sequence>
<feature type="coiled-coil region" evidence="8">
    <location>
        <begin position="204"/>
        <end position="231"/>
    </location>
</feature>
<accession>A0A1M6XHU0</accession>
<dbReference type="PANTHER" id="PTHR32309:SF13">
    <property type="entry name" value="FERRIC ENTEROBACTIN TRANSPORT PROTEIN FEPE"/>
    <property type="match status" value="1"/>
</dbReference>
<evidence type="ECO:0000256" key="7">
    <source>
        <dbReference type="ARBA" id="ARBA00023136"/>
    </source>
</evidence>
<dbReference type="GO" id="GO:0004713">
    <property type="term" value="F:protein tyrosine kinase activity"/>
    <property type="evidence" value="ECO:0007669"/>
    <property type="project" value="TreeGrafter"/>
</dbReference>
<keyword evidence="8" id="KW-0175">Coiled coil</keyword>
<feature type="coiled-coil region" evidence="8">
    <location>
        <begin position="255"/>
        <end position="435"/>
    </location>
</feature>
<evidence type="ECO:0000313" key="14">
    <source>
        <dbReference type="Proteomes" id="UP000185812"/>
    </source>
</evidence>
<dbReference type="RefSeq" id="WP_072716409.1">
    <property type="nucleotide sequence ID" value="NZ_FRAU01000011.1"/>
</dbReference>
<evidence type="ECO:0000259" key="12">
    <source>
        <dbReference type="Pfam" id="PF13807"/>
    </source>
</evidence>
<protein>
    <submittedName>
        <fullName evidence="13">Capsular exopolysaccharide family</fullName>
    </submittedName>
</protein>
<keyword evidence="6 9" id="KW-1133">Transmembrane helix</keyword>
<dbReference type="InterPro" id="IPR050445">
    <property type="entry name" value="Bact_polysacc_biosynth/exp"/>
</dbReference>
<dbReference type="OrthoDB" id="9794577at2"/>
<feature type="domain" description="Polysaccharide chain length determinant N-terminal" evidence="11">
    <location>
        <begin position="32"/>
        <end position="86"/>
    </location>
</feature>